<evidence type="ECO:0000313" key="4">
    <source>
        <dbReference type="EMBL" id="RSH81621.1"/>
    </source>
</evidence>
<keyword evidence="3" id="KW-1133">Transmembrane helix</keyword>
<dbReference type="EMBL" id="RSCE01000006">
    <property type="protein sequence ID" value="RSH81621.1"/>
    <property type="molecule type" value="Genomic_DNA"/>
</dbReference>
<dbReference type="RefSeq" id="XP_028476076.1">
    <property type="nucleotide sequence ID" value="XM_028623143.1"/>
</dbReference>
<reference evidence="4 5" key="1">
    <citation type="submission" date="2018-11" db="EMBL/GenBank/DDBJ databases">
        <title>Genome sequence of Apiotrichum porosum DSM 27194.</title>
        <authorList>
            <person name="Aliyu H."/>
            <person name="Gorte O."/>
            <person name="Ochsenreither K."/>
        </authorList>
    </citation>
    <scope>NUCLEOTIDE SEQUENCE [LARGE SCALE GENOMIC DNA]</scope>
    <source>
        <strain evidence="4 5">DSM 27194</strain>
    </source>
</reference>
<organism evidence="4 5">
    <name type="scientific">Apiotrichum porosum</name>
    <dbReference type="NCBI Taxonomy" id="105984"/>
    <lineage>
        <taxon>Eukaryota</taxon>
        <taxon>Fungi</taxon>
        <taxon>Dikarya</taxon>
        <taxon>Basidiomycota</taxon>
        <taxon>Agaricomycotina</taxon>
        <taxon>Tremellomycetes</taxon>
        <taxon>Trichosporonales</taxon>
        <taxon>Trichosporonaceae</taxon>
        <taxon>Apiotrichum</taxon>
    </lineage>
</organism>
<dbReference type="AlphaFoldDB" id="A0A427XS81"/>
<sequence>MSSTMTTTAPATAAAAPAAPAEDVVRPFEARDAKIVKMLIGQGFMEGLAIANKRVMRHPVFLVLAILLGLALNRLLPFTVSPDIPLSSFTPLIGPCLILLPSLASIEYVQRWPFMAGMRQLIGGADLVAPVKYYEPTAFGGSQIIVFERQGDVSGVLALDARAPGKAVASVLGAKEGELGAPGVLDARGKNGGKAKTVTATASKGPAHDLRQRKGAAVAAAEPTNANANANSSGVVEIRHFTVDGPVRKYGIGTELLVTALDAAFATPGTGRVIALTSAFTDGGEHIWTKMGFAPVEPEAGWRASAPLGLLKWTGRWVAVDKATWEVRRTQLFADHKTE</sequence>
<evidence type="ECO:0008006" key="6">
    <source>
        <dbReference type="Google" id="ProtNLM"/>
    </source>
</evidence>
<dbReference type="Gene3D" id="3.40.630.30">
    <property type="match status" value="1"/>
</dbReference>
<accession>A0A427XS81</accession>
<keyword evidence="1" id="KW-0808">Transferase</keyword>
<dbReference type="OrthoDB" id="2564232at2759"/>
<protein>
    <recommendedName>
        <fullName evidence="6">N-acetyltransferase domain-containing protein</fullName>
    </recommendedName>
</protein>
<dbReference type="Proteomes" id="UP000279236">
    <property type="component" value="Unassembled WGS sequence"/>
</dbReference>
<feature type="transmembrane region" description="Helical" evidence="3">
    <location>
        <begin position="60"/>
        <end position="80"/>
    </location>
</feature>
<keyword evidence="3" id="KW-0472">Membrane</keyword>
<gene>
    <name evidence="4" type="ORF">EHS24_007799</name>
</gene>
<evidence type="ECO:0000256" key="1">
    <source>
        <dbReference type="ARBA" id="ARBA00022679"/>
    </source>
</evidence>
<evidence type="ECO:0000256" key="2">
    <source>
        <dbReference type="SAM" id="MobiDB-lite"/>
    </source>
</evidence>
<dbReference type="PANTHER" id="PTHR13947:SF37">
    <property type="entry name" value="LD18367P"/>
    <property type="match status" value="1"/>
</dbReference>
<keyword evidence="5" id="KW-1185">Reference proteome</keyword>
<dbReference type="PANTHER" id="PTHR13947">
    <property type="entry name" value="GNAT FAMILY N-ACETYLTRANSFERASE"/>
    <property type="match status" value="1"/>
</dbReference>
<dbReference type="GeneID" id="39592342"/>
<dbReference type="InterPro" id="IPR050769">
    <property type="entry name" value="NAT_camello-type"/>
</dbReference>
<proteinExistence type="predicted"/>
<feature type="transmembrane region" description="Helical" evidence="3">
    <location>
        <begin position="92"/>
        <end position="109"/>
    </location>
</feature>
<feature type="region of interest" description="Disordered" evidence="2">
    <location>
        <begin position="190"/>
        <end position="209"/>
    </location>
</feature>
<evidence type="ECO:0000256" key="3">
    <source>
        <dbReference type="SAM" id="Phobius"/>
    </source>
</evidence>
<dbReference type="GO" id="GO:0008080">
    <property type="term" value="F:N-acetyltransferase activity"/>
    <property type="evidence" value="ECO:0007669"/>
    <property type="project" value="InterPro"/>
</dbReference>
<dbReference type="InterPro" id="IPR016181">
    <property type="entry name" value="Acyl_CoA_acyltransferase"/>
</dbReference>
<name>A0A427XS81_9TREE</name>
<dbReference type="SUPFAM" id="SSF55729">
    <property type="entry name" value="Acyl-CoA N-acyltransferases (Nat)"/>
    <property type="match status" value="1"/>
</dbReference>
<evidence type="ECO:0000313" key="5">
    <source>
        <dbReference type="Proteomes" id="UP000279236"/>
    </source>
</evidence>
<comment type="caution">
    <text evidence="4">The sequence shown here is derived from an EMBL/GenBank/DDBJ whole genome shotgun (WGS) entry which is preliminary data.</text>
</comment>
<keyword evidence="3" id="KW-0812">Transmembrane</keyword>